<feature type="binding site" evidence="3">
    <location>
        <position position="6"/>
    </location>
    <ligand>
        <name>a divalent metal cation</name>
        <dbReference type="ChEBI" id="CHEBI:60240"/>
        <label>1</label>
    </ligand>
</feature>
<dbReference type="FunFam" id="3.20.20.140:FF:000005">
    <property type="entry name" value="TatD family hydrolase"/>
    <property type="match status" value="1"/>
</dbReference>
<dbReference type="GO" id="GO:0046872">
    <property type="term" value="F:metal ion binding"/>
    <property type="evidence" value="ECO:0007669"/>
    <property type="project" value="UniProtKB-KW"/>
</dbReference>
<dbReference type="Pfam" id="PF01026">
    <property type="entry name" value="TatD_DNase"/>
    <property type="match status" value="1"/>
</dbReference>
<dbReference type="PANTHER" id="PTHR46124">
    <property type="entry name" value="D-AMINOACYL-TRNA DEACYLASE"/>
    <property type="match status" value="1"/>
</dbReference>
<gene>
    <name evidence="4" type="ORF">HMPREF1143_1876</name>
</gene>
<dbReference type="PIRSF" id="PIRSF005902">
    <property type="entry name" value="DNase_TatD"/>
    <property type="match status" value="1"/>
</dbReference>
<feature type="binding site" evidence="3">
    <location>
        <position position="153"/>
    </location>
    <ligand>
        <name>a divalent metal cation</name>
        <dbReference type="ChEBI" id="CHEBI:60240"/>
        <label>2</label>
    </ligand>
</feature>
<dbReference type="Proteomes" id="UP000005244">
    <property type="component" value="Unassembled WGS sequence"/>
</dbReference>
<dbReference type="PANTHER" id="PTHR46124:SF2">
    <property type="entry name" value="D-AMINOACYL-TRNA DEACYLASE"/>
    <property type="match status" value="1"/>
</dbReference>
<feature type="binding site" evidence="3">
    <location>
        <position position="203"/>
    </location>
    <ligand>
        <name>a divalent metal cation</name>
        <dbReference type="ChEBI" id="CHEBI:60240"/>
        <label>1</label>
    </ligand>
</feature>
<sequence>MIFDTHAHLDSEDFEKDLDTVIKNMKDNDISLLVNPGCDLATSKKSVELSNKYDFIYSAVGFHPHEAKYMNDDNFQKIEKMAVEENKVVAIGEIGLDYYYDFSPRDVQHEVFIKQIELANKLNLPFIIHSRDASNDTYEVLKKHKKNADCVLHCYSQSKEMAKLYLDLGCYLSFAGPITFKKSTNLQEVAKYAPLDRIFIETDSPYLSPEPKRGKRNEPANVRYVGQKIAELKGLDETEIFNITKQNAIKFFKIEKI</sequence>
<dbReference type="Gene3D" id="3.20.20.140">
    <property type="entry name" value="Metal-dependent hydrolases"/>
    <property type="match status" value="1"/>
</dbReference>
<dbReference type="InterPro" id="IPR001130">
    <property type="entry name" value="TatD-like"/>
</dbReference>
<feature type="binding site" evidence="3">
    <location>
        <position position="8"/>
    </location>
    <ligand>
        <name>a divalent metal cation</name>
        <dbReference type="ChEBI" id="CHEBI:60240"/>
        <label>1</label>
    </ligand>
</feature>
<organism evidence="4 5">
    <name type="scientific">Peptoanaerobacter stomatis</name>
    <dbReference type="NCBI Taxonomy" id="796937"/>
    <lineage>
        <taxon>Bacteria</taxon>
        <taxon>Bacillati</taxon>
        <taxon>Bacillota</taxon>
        <taxon>Clostridia</taxon>
        <taxon>Peptostreptococcales</taxon>
        <taxon>Filifactoraceae</taxon>
        <taxon>Peptoanaerobacter</taxon>
    </lineage>
</organism>
<evidence type="ECO:0000313" key="4">
    <source>
        <dbReference type="EMBL" id="EJU19784.1"/>
    </source>
</evidence>
<dbReference type="RefSeq" id="WP_009531767.1">
    <property type="nucleotide sequence ID" value="NZ_ALNK01000038.1"/>
</dbReference>
<evidence type="ECO:0000256" key="1">
    <source>
        <dbReference type="ARBA" id="ARBA00022723"/>
    </source>
</evidence>
<dbReference type="InterPro" id="IPR032466">
    <property type="entry name" value="Metal_Hydrolase"/>
</dbReference>
<evidence type="ECO:0000256" key="3">
    <source>
        <dbReference type="PIRSR" id="PIRSR005902-1"/>
    </source>
</evidence>
<protein>
    <submittedName>
        <fullName evidence="4">Hydrolase, TatD family</fullName>
    </submittedName>
</protein>
<dbReference type="PROSITE" id="PS01137">
    <property type="entry name" value="TATD_1"/>
    <property type="match status" value="1"/>
</dbReference>
<proteinExistence type="predicted"/>
<comment type="caution">
    <text evidence="4">The sequence shown here is derived from an EMBL/GenBank/DDBJ whole genome shotgun (WGS) entry which is preliminary data.</text>
</comment>
<name>J5U4S1_9FIRM</name>
<evidence type="ECO:0000256" key="2">
    <source>
        <dbReference type="ARBA" id="ARBA00022801"/>
    </source>
</evidence>
<reference evidence="4 5" key="1">
    <citation type="submission" date="2012-07" db="EMBL/GenBank/DDBJ databases">
        <authorList>
            <person name="Durkin A.S."/>
            <person name="McCorrison J."/>
            <person name="Torralba M."/>
            <person name="Gillis M."/>
            <person name="Methe B."/>
            <person name="Sutton G."/>
            <person name="Nelson K.E."/>
        </authorList>
    </citation>
    <scope>NUCLEOTIDE SEQUENCE [LARGE SCALE GENOMIC DNA]</scope>
    <source>
        <strain evidence="4 5">OBRC8</strain>
    </source>
</reference>
<dbReference type="AlphaFoldDB" id="J5U4S1"/>
<feature type="binding site" evidence="3">
    <location>
        <position position="93"/>
    </location>
    <ligand>
        <name>a divalent metal cation</name>
        <dbReference type="ChEBI" id="CHEBI:60240"/>
        <label>1</label>
    </ligand>
</feature>
<dbReference type="GO" id="GO:0005829">
    <property type="term" value="C:cytosol"/>
    <property type="evidence" value="ECO:0007669"/>
    <property type="project" value="TreeGrafter"/>
</dbReference>
<accession>J5U4S1</accession>
<dbReference type="NCBIfam" id="TIGR00010">
    <property type="entry name" value="YchF/TatD family DNA exonuclease"/>
    <property type="match status" value="1"/>
</dbReference>
<keyword evidence="5" id="KW-1185">Reference proteome</keyword>
<evidence type="ECO:0000313" key="5">
    <source>
        <dbReference type="Proteomes" id="UP000005244"/>
    </source>
</evidence>
<dbReference type="SUPFAM" id="SSF51556">
    <property type="entry name" value="Metallo-dependent hydrolases"/>
    <property type="match status" value="1"/>
</dbReference>
<keyword evidence="2 4" id="KW-0378">Hydrolase</keyword>
<dbReference type="InterPro" id="IPR015991">
    <property type="entry name" value="TatD/YcfH-like"/>
</dbReference>
<dbReference type="PATRIC" id="fig|796941.3.peg.2147"/>
<dbReference type="EMBL" id="ALNK01000038">
    <property type="protein sequence ID" value="EJU19784.1"/>
    <property type="molecule type" value="Genomic_DNA"/>
</dbReference>
<dbReference type="GO" id="GO:0004536">
    <property type="term" value="F:DNA nuclease activity"/>
    <property type="evidence" value="ECO:0007669"/>
    <property type="project" value="InterPro"/>
</dbReference>
<feature type="binding site" evidence="3">
    <location>
        <position position="129"/>
    </location>
    <ligand>
        <name>a divalent metal cation</name>
        <dbReference type="ChEBI" id="CHEBI:60240"/>
        <label>2</label>
    </ligand>
</feature>
<dbReference type="CDD" id="cd01310">
    <property type="entry name" value="TatD_DNAse"/>
    <property type="match status" value="1"/>
</dbReference>
<dbReference type="GO" id="GO:0016788">
    <property type="term" value="F:hydrolase activity, acting on ester bonds"/>
    <property type="evidence" value="ECO:0007669"/>
    <property type="project" value="InterPro"/>
</dbReference>
<dbReference type="InterPro" id="IPR018228">
    <property type="entry name" value="DNase_TatD-rel_CS"/>
</dbReference>
<keyword evidence="1 3" id="KW-0479">Metal-binding</keyword>